<protein>
    <recommendedName>
        <fullName evidence="3">Chitinase</fullName>
    </recommendedName>
</protein>
<keyword evidence="2" id="KW-1185">Reference proteome</keyword>
<gene>
    <name evidence="1" type="ORF">NG792_19125</name>
</gene>
<dbReference type="PANTHER" id="PTHR34408">
    <property type="entry name" value="FAMILY PROTEIN, PUTATIVE-RELATED"/>
    <property type="match status" value="1"/>
</dbReference>
<dbReference type="InterPro" id="IPR052354">
    <property type="entry name" value="Cell_Wall_Dynamics_Protein"/>
</dbReference>
<dbReference type="Gene3D" id="1.10.530.10">
    <property type="match status" value="1"/>
</dbReference>
<dbReference type="EMBL" id="JAMXFA010000028">
    <property type="protein sequence ID" value="MCT7979835.1"/>
    <property type="molecule type" value="Genomic_DNA"/>
</dbReference>
<dbReference type="PANTHER" id="PTHR34408:SF1">
    <property type="entry name" value="GLYCOSYL HYDROLASE FAMILY 19 DOMAIN-CONTAINING PROTEIN HI_1415"/>
    <property type="match status" value="1"/>
</dbReference>
<organism evidence="1 2">
    <name type="scientific">Laspinema olomoucense D3b</name>
    <dbReference type="NCBI Taxonomy" id="2953688"/>
    <lineage>
        <taxon>Bacteria</taxon>
        <taxon>Bacillati</taxon>
        <taxon>Cyanobacteriota</taxon>
        <taxon>Cyanophyceae</taxon>
        <taxon>Oscillatoriophycideae</taxon>
        <taxon>Oscillatoriales</taxon>
        <taxon>Laspinemataceae</taxon>
        <taxon>Laspinema</taxon>
        <taxon>Laspinema olomoucense</taxon>
    </lineage>
</organism>
<dbReference type="InterPro" id="IPR023346">
    <property type="entry name" value="Lysozyme-like_dom_sf"/>
</dbReference>
<sequence length="258" mass="28743">MKAQSTMRSKKPMKTITAKVQTQLKKKPVKDSQLQPHEILAVAPGKTYGVEKIEPGENGYSKVTLAANSGTFYVVNQDWDGLSGGKTLITKAQAQAIFANSIYDEELKDLNACLEKYQISTPARMRHFISQLAHESGGLKWLKELADGWDYEGRSDLGNVCSGDGPKYKGSGALQLTGRSNYQDFCNEIGDPRIMGGCDYVAKNYPFTSAGFWWKNNNMNQLCDRGATVAEVTRRVNGGYNGLEDREYYYQQACKFIQ</sequence>
<reference evidence="1 2" key="1">
    <citation type="journal article" date="2022" name="Front. Microbiol.">
        <title>High genomic differentiation and limited gene flow indicate recent cryptic speciation within the genus Laspinema (cyanobacteria).</title>
        <authorList>
            <person name="Stanojkovic A."/>
            <person name="Skoupy S."/>
            <person name="Skaloud P."/>
            <person name="Dvorak P."/>
        </authorList>
    </citation>
    <scope>NUCLEOTIDE SEQUENCE [LARGE SCALE GENOMIC DNA]</scope>
    <source>
        <strain evidence="1 2">D3b</strain>
    </source>
</reference>
<accession>A0ABT2NES4</accession>
<evidence type="ECO:0000313" key="1">
    <source>
        <dbReference type="EMBL" id="MCT7979835.1"/>
    </source>
</evidence>
<dbReference type="Proteomes" id="UP001525961">
    <property type="component" value="Unassembled WGS sequence"/>
</dbReference>
<dbReference type="SUPFAM" id="SSF53955">
    <property type="entry name" value="Lysozyme-like"/>
    <property type="match status" value="1"/>
</dbReference>
<evidence type="ECO:0000313" key="2">
    <source>
        <dbReference type="Proteomes" id="UP001525961"/>
    </source>
</evidence>
<proteinExistence type="predicted"/>
<comment type="caution">
    <text evidence="1">The sequence shown here is derived from an EMBL/GenBank/DDBJ whole genome shotgun (WGS) entry which is preliminary data.</text>
</comment>
<dbReference type="RefSeq" id="WP_261236474.1">
    <property type="nucleotide sequence ID" value="NZ_JAMXFA010000028.1"/>
</dbReference>
<name>A0ABT2NES4_9CYAN</name>
<evidence type="ECO:0008006" key="3">
    <source>
        <dbReference type="Google" id="ProtNLM"/>
    </source>
</evidence>